<name>A0A5N5SVS4_9CRUS</name>
<feature type="transmembrane region" description="Helical" evidence="8">
    <location>
        <begin position="502"/>
        <end position="528"/>
    </location>
</feature>
<feature type="non-terminal residue" evidence="12">
    <location>
        <position position="1"/>
    </location>
</feature>
<dbReference type="EMBL" id="SEYY01019376">
    <property type="protein sequence ID" value="KAB7498324.1"/>
    <property type="molecule type" value="Genomic_DNA"/>
</dbReference>
<comment type="caution">
    <text evidence="12">The sequence shown here is derived from an EMBL/GenBank/DDBJ whole genome shotgun (WGS) entry which is preliminary data.</text>
</comment>
<feature type="transmembrane region" description="Helical" evidence="8">
    <location>
        <begin position="376"/>
        <end position="401"/>
    </location>
</feature>
<evidence type="ECO:0000256" key="5">
    <source>
        <dbReference type="ARBA" id="ARBA00022989"/>
    </source>
</evidence>
<dbReference type="PANTHER" id="PTHR12308:SF87">
    <property type="entry name" value="ANOCTAMIN"/>
    <property type="match status" value="1"/>
</dbReference>
<dbReference type="OrthoDB" id="296386at2759"/>
<dbReference type="Pfam" id="PF04547">
    <property type="entry name" value="Anoctamin"/>
    <property type="match status" value="1"/>
</dbReference>
<comment type="similarity">
    <text evidence="2 8">Belongs to the anoctamin family.</text>
</comment>
<dbReference type="AlphaFoldDB" id="A0A5N5SVS4"/>
<evidence type="ECO:0000256" key="4">
    <source>
        <dbReference type="ARBA" id="ARBA00022692"/>
    </source>
</evidence>
<feature type="transmembrane region" description="Helical" evidence="8">
    <location>
        <begin position="226"/>
        <end position="244"/>
    </location>
</feature>
<evidence type="ECO:0000313" key="13">
    <source>
        <dbReference type="Proteomes" id="UP000326759"/>
    </source>
</evidence>
<evidence type="ECO:0000256" key="1">
    <source>
        <dbReference type="ARBA" id="ARBA00004651"/>
    </source>
</evidence>
<gene>
    <name evidence="12" type="primary">Ano7</name>
    <name evidence="12" type="ORF">Anas_09952</name>
</gene>
<feature type="compositionally biased region" description="Basic residues" evidence="9">
    <location>
        <begin position="643"/>
        <end position="652"/>
    </location>
</feature>
<keyword evidence="7" id="KW-0325">Glycoprotein</keyword>
<feature type="transmembrane region" description="Helical" evidence="8">
    <location>
        <begin position="321"/>
        <end position="339"/>
    </location>
</feature>
<dbReference type="PANTHER" id="PTHR12308">
    <property type="entry name" value="ANOCTAMIN"/>
    <property type="match status" value="1"/>
</dbReference>
<dbReference type="GO" id="GO:0005254">
    <property type="term" value="F:chloride channel activity"/>
    <property type="evidence" value="ECO:0007669"/>
    <property type="project" value="TreeGrafter"/>
</dbReference>
<feature type="domain" description="Anoctamin transmembrane" evidence="10">
    <location>
        <begin position="373"/>
        <end position="546"/>
    </location>
</feature>
<feature type="region of interest" description="Disordered" evidence="9">
    <location>
        <begin position="570"/>
        <end position="652"/>
    </location>
</feature>
<feature type="transmembrane region" description="Helical" evidence="8">
    <location>
        <begin position="425"/>
        <end position="449"/>
    </location>
</feature>
<dbReference type="InterPro" id="IPR007632">
    <property type="entry name" value="Anoctamin"/>
</dbReference>
<comment type="caution">
    <text evidence="8">Lacks conserved residue(s) required for the propagation of feature annotation.</text>
</comment>
<dbReference type="InterPro" id="IPR032394">
    <property type="entry name" value="Anoct_dimer"/>
</dbReference>
<dbReference type="GO" id="GO:0005886">
    <property type="term" value="C:plasma membrane"/>
    <property type="evidence" value="ECO:0007669"/>
    <property type="project" value="UniProtKB-SubCell"/>
</dbReference>
<keyword evidence="6 8" id="KW-0472">Membrane</keyword>
<feature type="domain" description="Anoctamin dimerisation" evidence="11">
    <location>
        <begin position="75"/>
        <end position="170"/>
    </location>
</feature>
<evidence type="ECO:0000256" key="8">
    <source>
        <dbReference type="RuleBase" id="RU280814"/>
    </source>
</evidence>
<evidence type="ECO:0000256" key="7">
    <source>
        <dbReference type="ARBA" id="ARBA00023180"/>
    </source>
</evidence>
<dbReference type="InterPro" id="IPR049452">
    <property type="entry name" value="Anoctamin_TM"/>
</dbReference>
<evidence type="ECO:0000259" key="10">
    <source>
        <dbReference type="Pfam" id="PF04547"/>
    </source>
</evidence>
<accession>A0A5N5SVS4</accession>
<feature type="transmembrane region" description="Helical" evidence="8">
    <location>
        <begin position="299"/>
        <end position="315"/>
    </location>
</feature>
<proteinExistence type="inferred from homology"/>
<keyword evidence="4 8" id="KW-0812">Transmembrane</keyword>
<evidence type="ECO:0000256" key="2">
    <source>
        <dbReference type="ARBA" id="ARBA00009671"/>
    </source>
</evidence>
<evidence type="ECO:0000256" key="9">
    <source>
        <dbReference type="SAM" id="MobiDB-lite"/>
    </source>
</evidence>
<keyword evidence="13" id="KW-1185">Reference proteome</keyword>
<evidence type="ECO:0000256" key="3">
    <source>
        <dbReference type="ARBA" id="ARBA00022475"/>
    </source>
</evidence>
<dbReference type="Pfam" id="PF16178">
    <property type="entry name" value="Anoct_dimer"/>
    <property type="match status" value="1"/>
</dbReference>
<feature type="transmembrane region" description="Helical" evidence="8">
    <location>
        <begin position="346"/>
        <end position="364"/>
    </location>
</feature>
<evidence type="ECO:0000313" key="12">
    <source>
        <dbReference type="EMBL" id="KAB7498324.1"/>
    </source>
</evidence>
<reference evidence="12 13" key="1">
    <citation type="journal article" date="2019" name="PLoS Biol.">
        <title>Sex chromosomes control vertical transmission of feminizing Wolbachia symbionts in an isopod.</title>
        <authorList>
            <person name="Becking T."/>
            <person name="Chebbi M.A."/>
            <person name="Giraud I."/>
            <person name="Moumen B."/>
            <person name="Laverre T."/>
            <person name="Caubet Y."/>
            <person name="Peccoud J."/>
            <person name="Gilbert C."/>
            <person name="Cordaux R."/>
        </authorList>
    </citation>
    <scope>NUCLEOTIDE SEQUENCE [LARGE SCALE GENOMIC DNA]</scope>
    <source>
        <strain evidence="12">ANa2</strain>
        <tissue evidence="12">Whole body excluding digestive tract and cuticle</tissue>
    </source>
</reference>
<evidence type="ECO:0000259" key="11">
    <source>
        <dbReference type="Pfam" id="PF16178"/>
    </source>
</evidence>
<keyword evidence="5 8" id="KW-1133">Transmembrane helix</keyword>
<organism evidence="12 13">
    <name type="scientific">Armadillidium nasatum</name>
    <dbReference type="NCBI Taxonomy" id="96803"/>
    <lineage>
        <taxon>Eukaryota</taxon>
        <taxon>Metazoa</taxon>
        <taxon>Ecdysozoa</taxon>
        <taxon>Arthropoda</taxon>
        <taxon>Crustacea</taxon>
        <taxon>Multicrustacea</taxon>
        <taxon>Malacostraca</taxon>
        <taxon>Eumalacostraca</taxon>
        <taxon>Peracarida</taxon>
        <taxon>Isopoda</taxon>
        <taxon>Oniscidea</taxon>
        <taxon>Crinocheta</taxon>
        <taxon>Armadillidiidae</taxon>
        <taxon>Armadillidium</taxon>
    </lineage>
</organism>
<comment type="subcellular location">
    <subcellularLocation>
        <location evidence="1">Cell membrane</location>
        <topology evidence="1">Multi-pass membrane protein</topology>
    </subcellularLocation>
    <subcellularLocation>
        <location evidence="8">Membrane</location>
        <topology evidence="8">Multi-pass membrane protein</topology>
    </subcellularLocation>
</comment>
<dbReference type="Proteomes" id="UP000326759">
    <property type="component" value="Unassembled WGS sequence"/>
</dbReference>
<protein>
    <recommendedName>
        <fullName evidence="8">Anoctamin</fullName>
    </recommendedName>
</protein>
<dbReference type="GO" id="GO:0046983">
    <property type="term" value="F:protein dimerization activity"/>
    <property type="evidence" value="ECO:0007669"/>
    <property type="project" value="InterPro"/>
</dbReference>
<keyword evidence="3" id="KW-1003">Cell membrane</keyword>
<evidence type="ECO:0000256" key="6">
    <source>
        <dbReference type="ARBA" id="ARBA00023136"/>
    </source>
</evidence>
<sequence length="652" mass="75582">AHNNPATNWTEDLLEKLRIPNFMSQDVPNKPLDYFTCAFKKSKLDRQISFTVETWRNGSIPRGGATKIGHIPNNSVREFLGSDKKDTYFTSTQRSRIIHEMLSTAPYGKRKKAEIGIERLVEEGVFNAAFPLHDGPYECDNIDDVTKLNPRQVLYYYWARYTKWYKYQPLDHIRDYFGEKVGIYFAWLGLFKMCPLCNESLGCETWDLTEICPNAKISYLFDHPGTVFYAVFVSFWAVTFLEYWKRKSASLAHHWDCLDFQEEEERPRPEFAAKAPHHERNPVTGVKEPYFPRIIRTKRVLAGVGIIFIMVRLNMVYVFDFFIYLFINIFTLIFYFFFFEAQAISSLSGALVNFVLIMCMGRVYEKLALRLTEWVLQFGFLTIFVAAFPLAPLFALLNNWVEIRLDAKKFVCETRRPVAERAQNIGIWFTILDFMAHLAVISNGFLIAFTSDFIPRLLYKYEYNWNLVGYVNFTLAYAPKGTMSEECRYRGYRDNTGKHTLFFWRLLAIRFGFVIVFEHVVFGICRLIDILVPDVPKSLEIKIRRERYLAKQALADSETILKVAQGADDLDDTADDSESTKHPSLFPQFSTTPTELKQFPDSAPTVGDKPTKDPKHYLSPSVDKAKKDPPKDSSPSDTGLPNNHKKYQFNIS</sequence>